<dbReference type="AlphaFoldDB" id="A0A560AGL0"/>
<comment type="caution">
    <text evidence="2">The sequence shown here is derived from an EMBL/GenBank/DDBJ whole genome shotgun (WGS) entry which is preliminary data.</text>
</comment>
<evidence type="ECO:0000259" key="1">
    <source>
        <dbReference type="Pfam" id="PF18588"/>
    </source>
</evidence>
<dbReference type="InterPro" id="IPR041307">
    <property type="entry name" value="WcbI"/>
</dbReference>
<organism evidence="2 3">
    <name type="scientific">Azospirillum brasilense</name>
    <dbReference type="NCBI Taxonomy" id="192"/>
    <lineage>
        <taxon>Bacteria</taxon>
        <taxon>Pseudomonadati</taxon>
        <taxon>Pseudomonadota</taxon>
        <taxon>Alphaproteobacteria</taxon>
        <taxon>Rhodospirillales</taxon>
        <taxon>Azospirillaceae</taxon>
        <taxon>Azospirillum</taxon>
    </lineage>
</organism>
<feature type="domain" description="Polysaccharide biosynthesis enzyme WcbI" evidence="1">
    <location>
        <begin position="4"/>
        <end position="200"/>
    </location>
</feature>
<evidence type="ECO:0000313" key="3">
    <source>
        <dbReference type="Proteomes" id="UP000316083"/>
    </source>
</evidence>
<accession>A0A560AGL0</accession>
<proteinExistence type="predicted"/>
<reference evidence="2 3" key="1">
    <citation type="submission" date="2019-06" db="EMBL/GenBank/DDBJ databases">
        <title>Genomic Encyclopedia of Type Strains, Phase IV (KMG-V): Genome sequencing to study the core and pangenomes of soil and plant-associated prokaryotes.</title>
        <authorList>
            <person name="Whitman W."/>
        </authorList>
    </citation>
    <scope>NUCLEOTIDE SEQUENCE [LARGE SCALE GENOMIC DNA]</scope>
    <source>
        <strain evidence="2 3">BR 11796</strain>
    </source>
</reference>
<protein>
    <recommendedName>
        <fullName evidence="1">Polysaccharide biosynthesis enzyme WcbI domain-containing protein</fullName>
    </recommendedName>
</protein>
<dbReference type="EMBL" id="VITF01000024">
    <property type="protein sequence ID" value="TWA59487.1"/>
    <property type="molecule type" value="Genomic_DNA"/>
</dbReference>
<name>A0A560AGL0_AZOBR</name>
<dbReference type="Proteomes" id="UP000316083">
    <property type="component" value="Unassembled WGS sequence"/>
</dbReference>
<dbReference type="RefSeq" id="WP_145679835.1">
    <property type="nucleotide sequence ID" value="NZ_VITF01000024.1"/>
</dbReference>
<gene>
    <name evidence="2" type="ORF">FBZ82_1249</name>
</gene>
<evidence type="ECO:0000313" key="2">
    <source>
        <dbReference type="EMBL" id="TWA59487.1"/>
    </source>
</evidence>
<sequence length="285" mass="32778">MDRWLVIANCQTVGLANSLSLMNPKVHVESCDVSVFIKDIPKWAEDIKNFDKVFVIDQIVNMGWLDFSVYQNVIVIPVMEFHGYHPDICYITTGSGSNVSYVESPLSHYNSLICFSGFKKGIKEEEVLALYNADIFERSGYFRLWHEEKQSFLQRSRELGYDFSAAFRRWSLRGSFMYSVNHPKIECLYDIAMAATVKAGREPVDCAMRPHDNLIAGPIFPIYPAIAERYSIEGSYYFKIGGYYRLIELTEFVARSFDMYRRIGADNLEPAPPYKTQYDAVYAAI</sequence>
<dbReference type="Pfam" id="PF18588">
    <property type="entry name" value="WcbI"/>
    <property type="match status" value="1"/>
</dbReference>